<dbReference type="GO" id="GO:0000160">
    <property type="term" value="P:phosphorelay signal transduction system"/>
    <property type="evidence" value="ECO:0007669"/>
    <property type="project" value="InterPro"/>
</dbReference>
<dbReference type="HOGENOM" id="CLU_1218909_0_0_6"/>
<dbReference type="AlphaFoldDB" id="Q4K8Y7"/>
<dbReference type="Proteomes" id="UP000008540">
    <property type="component" value="Chromosome"/>
</dbReference>
<reference evidence="1 2" key="1">
    <citation type="journal article" date="2005" name="Nat. Biotechnol.">
        <title>Complete genome sequence of the plant commensal Pseudomonas fluorescens Pf-5.</title>
        <authorList>
            <person name="Paulsen I.T."/>
            <person name="Press C.M."/>
            <person name="Ravel J."/>
            <person name="Kobayashi D.Y."/>
            <person name="Myers G.S."/>
            <person name="Mavrodi D.V."/>
            <person name="DeBoy R.T."/>
            <person name="Seshadri R."/>
            <person name="Ren Q."/>
            <person name="Madupu R."/>
            <person name="Dodson R.J."/>
            <person name="Durkin A.S."/>
            <person name="Brinkac L.M."/>
            <person name="Daugherty S.C."/>
            <person name="Sullivan S.A."/>
            <person name="Rosovitz M.J."/>
            <person name="Gwinn M.L."/>
            <person name="Zhou L."/>
            <person name="Schneider D.J."/>
            <person name="Cartinhour S.W."/>
            <person name="Nelson W.C."/>
            <person name="Weidman J."/>
            <person name="Watkins K."/>
            <person name="Tran K."/>
            <person name="Khouri H."/>
            <person name="Pierson E.A."/>
            <person name="Pierson L.S.III."/>
            <person name="Thomashow L.S."/>
            <person name="Loper J.E."/>
        </authorList>
    </citation>
    <scope>NUCLEOTIDE SEQUENCE [LARGE SCALE GENOMIC DNA]</scope>
    <source>
        <strain evidence="2">ATCC BAA-477 / NRRL B-23932 / Pf-5</strain>
    </source>
</reference>
<accession>Q4K8Y7</accession>
<organism evidence="1 2">
    <name type="scientific">Pseudomonas fluorescens (strain ATCC BAA-477 / NRRL B-23932 / Pf-5)</name>
    <dbReference type="NCBI Taxonomy" id="220664"/>
    <lineage>
        <taxon>Bacteria</taxon>
        <taxon>Pseudomonadati</taxon>
        <taxon>Pseudomonadota</taxon>
        <taxon>Gammaproteobacteria</taxon>
        <taxon>Pseudomonadales</taxon>
        <taxon>Pseudomonadaceae</taxon>
        <taxon>Pseudomonas</taxon>
    </lineage>
</organism>
<dbReference type="Gene3D" id="1.20.120.160">
    <property type="entry name" value="HPT domain"/>
    <property type="match status" value="1"/>
</dbReference>
<evidence type="ECO:0000313" key="1">
    <source>
        <dbReference type="EMBL" id="AAY93460.1"/>
    </source>
</evidence>
<dbReference type="eggNOG" id="ENOG5031TNZ">
    <property type="taxonomic scope" value="Bacteria"/>
</dbReference>
<proteinExistence type="predicted"/>
<evidence type="ECO:0008006" key="3">
    <source>
        <dbReference type="Google" id="ProtNLM"/>
    </source>
</evidence>
<dbReference type="EMBL" id="CP000076">
    <property type="protein sequence ID" value="AAY93460.1"/>
    <property type="molecule type" value="Genomic_DNA"/>
</dbReference>
<evidence type="ECO:0000313" key="2">
    <source>
        <dbReference type="Proteomes" id="UP000008540"/>
    </source>
</evidence>
<dbReference type="InterPro" id="IPR036641">
    <property type="entry name" value="HPT_dom_sf"/>
</dbReference>
<name>Q4K8Y7_PSEF5</name>
<sequence length="227" mass="24982">MAWPPFKPHYPRSSCPSALAPPCCGRHARTDRVRGHSTRSAGCDRRQAFSYNVNPAAPIASNLQTVQPTPYQAIGHAVMEISMLKDGHECATPLPEFLLEAQALLARSEDCLSHLHLIRNDEEAINCLLASLLSLAQAAARHAVSPLAEFSLHIHGVLKRTPHPLDLNDPILDALKSCLTLMAWQLELIDPRNGQLNLDDSEQVMLIEELTEQVGQNCNCTYPSCSH</sequence>
<gene>
    <name evidence="1" type="ordered locus">PFL_4204</name>
</gene>
<dbReference type="KEGG" id="pfl:PFL_4204"/>
<protein>
    <recommendedName>
        <fullName evidence="3">CheA signal transduction histidine kinase</fullName>
    </recommendedName>
</protein>